<feature type="compositionally biased region" description="Basic and acidic residues" evidence="1">
    <location>
        <begin position="1858"/>
        <end position="1874"/>
    </location>
</feature>
<feature type="compositionally biased region" description="Low complexity" evidence="1">
    <location>
        <begin position="1846"/>
        <end position="1857"/>
    </location>
</feature>
<feature type="region of interest" description="Disordered" evidence="1">
    <location>
        <begin position="441"/>
        <end position="484"/>
    </location>
</feature>
<dbReference type="EMBL" id="JRES01001660">
    <property type="protein sequence ID" value="KNC21087.1"/>
    <property type="molecule type" value="Genomic_DNA"/>
</dbReference>
<feature type="region of interest" description="Disordered" evidence="1">
    <location>
        <begin position="2570"/>
        <end position="2980"/>
    </location>
</feature>
<feature type="compositionally biased region" description="Basic and acidic residues" evidence="1">
    <location>
        <begin position="909"/>
        <end position="930"/>
    </location>
</feature>
<feature type="compositionally biased region" description="Basic and acidic residues" evidence="1">
    <location>
        <begin position="622"/>
        <end position="636"/>
    </location>
</feature>
<name>A0A0L0BM38_LUCCU</name>
<feature type="compositionally biased region" description="Basic and acidic residues" evidence="1">
    <location>
        <begin position="1245"/>
        <end position="1261"/>
    </location>
</feature>
<feature type="region of interest" description="Disordered" evidence="1">
    <location>
        <begin position="1"/>
        <end position="60"/>
    </location>
</feature>
<feature type="compositionally biased region" description="Basic and acidic residues" evidence="1">
    <location>
        <begin position="1940"/>
        <end position="1960"/>
    </location>
</feature>
<feature type="region of interest" description="Disordered" evidence="1">
    <location>
        <begin position="2444"/>
        <end position="2469"/>
    </location>
</feature>
<feature type="compositionally biased region" description="Basic residues" evidence="1">
    <location>
        <begin position="2606"/>
        <end position="2619"/>
    </location>
</feature>
<feature type="compositionally biased region" description="Basic and acidic residues" evidence="1">
    <location>
        <begin position="2327"/>
        <end position="2343"/>
    </location>
</feature>
<feature type="compositionally biased region" description="Basic and acidic residues" evidence="1">
    <location>
        <begin position="1779"/>
        <end position="1792"/>
    </location>
</feature>
<feature type="region of interest" description="Disordered" evidence="1">
    <location>
        <begin position="2036"/>
        <end position="2056"/>
    </location>
</feature>
<sequence>MVVILNTETAVKEPEVESDKTVIEVSEKPTPTTSEEPEKQFSAPLQQLQDVKPTQEDLPLEPSTDVVENICHNFEVPKYNVVSLNKAESHMITTMKNVVETVEETVISEPKAEPEIETVIIEKKPEEKPLTESIQTTTEEKEIEVVSTDIKEAPKEVTKPAYAGLPVDESTNAWMDVIDEPMVFSDDEEETTEPAKTVEVKAKKPEEKPTTESVQTTTEEKVVEEISTEITKTVTDTSKTIEVSEKPEKLETESDKPYNAPLEPLTVQEPKAVDAEQPLDVADKPLPTMKQEVKTTVETTTTLTEFSKTPKTEDQKSTEDNVVITKSEDQVVEDTSAYTKNDWTNVVHDEPKESIQPVFTQTQWTDTPDEPIDHQQDEKTIIDTWSSVLEDNTPSISSIALTSKLSPNAPEFTPSYLRHAFSDQTHTFLANERIYNEFIPRNKQAAKPRRQEKPQHTAKPKKHSKSPKHSQERVPKPEKVEKFSDVFETVQHKTTELYEPEPKPVFEETNVWQTIPHGKTYADILLGENGQPLENQPTSIVTTKVVKTEEVLAHERKESGDKKAPKVQEPKVIDTSEAKSKTTKKEKPKKEKKPKQTPAKPQETVKDIKPSVVEPETVVEVSETKEQHTEDKEKTAVSKSEFSWASLVQKPGEWIDNTLLKKQKPEPVEKKEEPKETKKPETKKTKPKKQERKEHKSPVKPAVEEEEVLEKPTPKVTETVTVKPEETVTETQKTTEVNTSTWASLVKRPGEWVDVVAAKATSVVTKKPEVKPVEKTEPKKKSKDKKPAKSETKLTSSDSDESDKSSKKQKKEPKHKSKDVSPAKKPIDDVIEEPKPIVQEEVQTPSLSKPKEETNTFSWAALVKKPGEWIDDISQRKKSPSRLPEPSTVVDTKVTEPKQPKQKKQKLPRKLDKHQPAHEEAVIDHPHVHEQIKPVIKEEVVEKTPEKAPEKTQDSNTLTWAKIASQIDHMTDVVTPKPVKEIKPLPVLTKSADTHKPKKEKLIKEQIPVQVAETPLKKVKPVHEEIKTTTSSWASITESTTDFINAERTIRQDEPVIREEEPTNEPVSSSWADMIDDADEPTSWKEMISEELEIELPQNINNSFNIQKVIETVDKTLPETAEEIKSKPQEPKTQDEKPFSAPLEPLKSLESTPEPIVKPDVTDSESKVTTVESTTVETVTLESTKPEELIPKTIVDEPKKPAYAGLPIDETSNAWMNVIEEPMVLSDEEEEMQTTVTTVETTTTTEEKTTTEKLPQPEEAKPQVQVAEEPKKPAYAGLPIDESSNVWMNIIEEPMVFSDEEEEVQTKTTVVETVTVQETSEKTTTSTEQPTETTAVEIVTLESTKPEELTPEKIAEEPKKPAYEVQTTVTTVETTRTTEEKTTTEKLPQPEEVQPQVQLAEEPKKPAYAGLPIDESSNAWMNVIEEPIVFSDEEEELQTTDTTVETTITTERKTTFVSEQLKESKEEPTEDKPVETITSEKPFTSPLEPLSEKPVAVDEPKESVEKTPENIPQTEEVKPQVQVAEEPKKPVYAGLPIDESSNAWMNVIEEPIVFSDEEEEVQTKTTVVETVTVEETTEKTTISTEQPTVVETVTLEYTKPEELTNEKIVEETKKPAYAGLPIDETSNAWMNVIEEPMVFSDEEEEVQTTVTTITTEENTTTEKLPQPEEVKPQVQLAEEPKKPAYAGLPIDESSNAWMNVIEEPIVFSDEEEELQTTVTTVETTTTPEGKTTFVSEQLKESKEEPTKDKPVKTEPVETTTTASEKPFTSPLEPLSDKPVAVDEPKENVEKTTENIPQIEEVKPQVQVAEEPIKPAYAGLPIDESSNAWMNVIEEPMVFSDEEEEVQTTLTTVETTTTTEEKTTTEKLPQSEEVKPQIQIAEEPKKPAYAGLPIDESSNAWMNVIEEPIVFSDEDEEVQTTVSTVETTTTTVEKTTFVSEQLKESKEEPTEDKPVKSEPASEKPFTSPLEPLSDKSVAVDESKENVEKTPVQVGGEEPKKPAYAGLPIDESSNAWMNVIEEPMVFSDEDEEVQTTVTTVETTTTTEEKTTTEKLPQLDEVKPQVQVAEEPKKPAYAGLPIDETSNAWMNVIEEPMVFSDEEEEVQTTVTTVETTTTTEEKTTSEILPQIEEVKPQVPIADEPKKHAKESPKVEEVRQEVPEEPKKTAYAGLPIDESSNAWMSVIEEPMVFSDEEEEVQTTVTTVETVTTTVTEQPILESVKIEEKEAIITEPVTKEPKKFTDEEKVVTETTTVDKPFTSPLEPLSDNLVAEPAQSDVSPVEPKKPAYAGLPIDESSNAWMNVIEEPMVFSDEEEEVKTQTMVETITTVEEKTTVVNERPEESKKPVYAGLPIDESSNAWMDVVDEPMVLSDDEEQKEPETVVSEKQFTVPLQPIDKVKSIEDQKQDTPDSQKSSKVVLENTESVTTDTITSTTTQSWASIVLQNQETEEETKVIKTDKPSQKEPKKDVKPVGTKVVYDVEPVQSKKEPKKDIMPVEKVKTVEEVETTVVHDSEPVSITSAFDMPELNVSWKEDDNADKVLQTTENTSLPTEKPALSFKSYADILKHTSQFIDLEKQNTHKTTESTVTEVDKSVKKEEVSHKVEKPKKEKPKKKDKKKDDKHKKEELVEEHKHVPQDTFEIVDHKVSETIEETHTVETSKVVSETPSTITTTMSWSSIVQQPAAPIEQPKEQDEKPEEKLPAPTASVEKENVESKKKKPKKEKKEKPKQTHQNAKPEKENIVEEENVVTTTEQEISKKSEESTTSSTTVTSVSTTTISWSSILQQAPEPVPEEPKSKPIVVHTETKKDKKQPLKPKEKPQKQVSPKKIVESEPEVEEAVEEPEVTTPTTPELHSSTTTVSQTDTVTTMSWSSVLQQASEPAVEDIPVQTESTAVKPKKDKKSTNKKHKSETKEPTKVEPKEPTKVEPKEPTKVEPKEPTKVEPKEPTKVETEEPTKVETEEPTKDVPEPEVVKETVEISTTT</sequence>
<accession>A0A0L0BM38</accession>
<feature type="region of interest" description="Disordered" evidence="1">
    <location>
        <begin position="1047"/>
        <end position="1074"/>
    </location>
</feature>
<comment type="caution">
    <text evidence="2">The sequence shown here is derived from an EMBL/GenBank/DDBJ whole genome shotgun (WGS) entry which is preliminary data.</text>
</comment>
<feature type="compositionally biased region" description="Basic residues" evidence="1">
    <location>
        <begin position="456"/>
        <end position="468"/>
    </location>
</feature>
<feature type="compositionally biased region" description="Basic and acidic residues" evidence="1">
    <location>
        <begin position="308"/>
        <end position="319"/>
    </location>
</feature>
<feature type="region of interest" description="Disordered" evidence="1">
    <location>
        <begin position="234"/>
        <end position="328"/>
    </location>
</feature>
<feature type="compositionally biased region" description="Basic and acidic residues" evidence="1">
    <location>
        <begin position="2801"/>
        <end position="2818"/>
    </location>
</feature>
<feature type="compositionally biased region" description="Basic and acidic residues" evidence="1">
    <location>
        <begin position="2720"/>
        <end position="2739"/>
    </location>
</feature>
<feature type="compositionally biased region" description="Low complexity" evidence="1">
    <location>
        <begin position="2420"/>
        <end position="2429"/>
    </location>
</feature>
<feature type="compositionally biased region" description="Low complexity" evidence="1">
    <location>
        <begin position="1439"/>
        <end position="1449"/>
    </location>
</feature>
<feature type="compositionally biased region" description="Acidic residues" evidence="1">
    <location>
        <begin position="2829"/>
        <end position="2841"/>
    </location>
</feature>
<feature type="compositionally biased region" description="Basic and acidic residues" evidence="1">
    <location>
        <begin position="2620"/>
        <end position="2655"/>
    </location>
</feature>
<feature type="compositionally biased region" description="Low complexity" evidence="1">
    <location>
        <begin position="2760"/>
        <end position="2779"/>
    </location>
</feature>
<feature type="non-terminal residue" evidence="2">
    <location>
        <position position="2980"/>
    </location>
</feature>
<feature type="compositionally biased region" description="Basic and acidic residues" evidence="1">
    <location>
        <begin position="766"/>
        <end position="792"/>
    </location>
</feature>
<feature type="compositionally biased region" description="Basic and acidic residues" evidence="1">
    <location>
        <begin position="2044"/>
        <end position="2056"/>
    </location>
</feature>
<feature type="compositionally biased region" description="Low complexity" evidence="1">
    <location>
        <begin position="1364"/>
        <end position="1375"/>
    </location>
</feature>
<feature type="region of interest" description="Disordered" evidence="1">
    <location>
        <begin position="1343"/>
        <end position="1412"/>
    </location>
</feature>
<feature type="compositionally biased region" description="Basic and acidic residues" evidence="1">
    <location>
        <begin position="2686"/>
        <end position="2698"/>
    </location>
</feature>
<feature type="compositionally biased region" description="Basic and acidic residues" evidence="1">
    <location>
        <begin position="1976"/>
        <end position="1986"/>
    </location>
</feature>
<feature type="region of interest" description="Disordered" evidence="1">
    <location>
        <begin position="2141"/>
        <end position="2162"/>
    </location>
</feature>
<feature type="region of interest" description="Disordered" evidence="1">
    <location>
        <begin position="2327"/>
        <end position="2348"/>
    </location>
</feature>
<feature type="compositionally biased region" description="Low complexity" evidence="1">
    <location>
        <begin position="288"/>
        <end position="307"/>
    </location>
</feature>
<feature type="compositionally biased region" description="Basic and acidic residues" evidence="1">
    <location>
        <begin position="2908"/>
        <end position="2974"/>
    </location>
</feature>
<feature type="compositionally biased region" description="Basic and acidic residues" evidence="1">
    <location>
        <begin position="1495"/>
        <end position="1508"/>
    </location>
</feature>
<feature type="compositionally biased region" description="Basic and acidic residues" evidence="1">
    <location>
        <begin position="469"/>
        <end position="484"/>
    </location>
</feature>
<feature type="region of interest" description="Disordered" evidence="1">
    <location>
        <begin position="1655"/>
        <end position="1675"/>
    </location>
</feature>
<protein>
    <submittedName>
        <fullName evidence="2">Uncharacterized protein</fullName>
    </submittedName>
</protein>
<feature type="compositionally biased region" description="Basic and acidic residues" evidence="1">
    <location>
        <begin position="1119"/>
        <end position="1138"/>
    </location>
</feature>
<reference evidence="2 3" key="1">
    <citation type="journal article" date="2015" name="Nat. Commun.">
        <title>Lucilia cuprina genome unlocks parasitic fly biology to underpin future interventions.</title>
        <authorList>
            <person name="Anstead C.A."/>
            <person name="Korhonen P.K."/>
            <person name="Young N.D."/>
            <person name="Hall R.S."/>
            <person name="Jex A.R."/>
            <person name="Murali S.C."/>
            <person name="Hughes D.S."/>
            <person name="Lee S.F."/>
            <person name="Perry T."/>
            <person name="Stroehlein A.J."/>
            <person name="Ansell B.R."/>
            <person name="Breugelmans B."/>
            <person name="Hofmann A."/>
            <person name="Qu J."/>
            <person name="Dugan S."/>
            <person name="Lee S.L."/>
            <person name="Chao H."/>
            <person name="Dinh H."/>
            <person name="Han Y."/>
            <person name="Doddapaneni H.V."/>
            <person name="Worley K.C."/>
            <person name="Muzny D.M."/>
            <person name="Ioannidis P."/>
            <person name="Waterhouse R.M."/>
            <person name="Zdobnov E.M."/>
            <person name="James P.J."/>
            <person name="Bagnall N.H."/>
            <person name="Kotze A.C."/>
            <person name="Gibbs R.A."/>
            <person name="Richards S."/>
            <person name="Batterham P."/>
            <person name="Gasser R.B."/>
        </authorList>
    </citation>
    <scope>NUCLEOTIDE SEQUENCE [LARGE SCALE GENOMIC DNA]</scope>
    <source>
        <strain evidence="2 3">LS</strain>
        <tissue evidence="2">Full body</tissue>
    </source>
</reference>
<feature type="region of interest" description="Disordered" evidence="1">
    <location>
        <begin position="1315"/>
        <end position="1334"/>
    </location>
</feature>
<feature type="region of interest" description="Disordered" evidence="1">
    <location>
        <begin position="1431"/>
        <end position="1525"/>
    </location>
</feature>
<feature type="compositionally biased region" description="Low complexity" evidence="1">
    <location>
        <begin position="1918"/>
        <end position="1939"/>
    </location>
</feature>
<feature type="region of interest" description="Disordered" evidence="1">
    <location>
        <begin position="1914"/>
        <end position="2006"/>
    </location>
</feature>
<dbReference type="InterPro" id="IPR009818">
    <property type="entry name" value="PAM2_motif"/>
</dbReference>
<feature type="compositionally biased region" description="Basic residues" evidence="1">
    <location>
        <begin position="2893"/>
        <end position="2907"/>
    </location>
</feature>
<feature type="compositionally biased region" description="Basic and acidic residues" evidence="1">
    <location>
        <begin position="2449"/>
        <end position="2468"/>
    </location>
</feature>
<keyword evidence="3" id="KW-1185">Reference proteome</keyword>
<feature type="compositionally biased region" description="Basic and acidic residues" evidence="1">
    <location>
        <begin position="196"/>
        <end position="210"/>
    </location>
</feature>
<feature type="compositionally biased region" description="Basic residues" evidence="1">
    <location>
        <begin position="807"/>
        <end position="817"/>
    </location>
</feature>
<feature type="region of interest" description="Disordered" evidence="1">
    <location>
        <begin position="1223"/>
        <end position="1279"/>
    </location>
</feature>
<feature type="compositionally biased region" description="Low complexity" evidence="1">
    <location>
        <begin position="2661"/>
        <end position="2675"/>
    </location>
</feature>
<feature type="compositionally biased region" description="Low complexity" evidence="1">
    <location>
        <begin position="610"/>
        <end position="621"/>
    </location>
</feature>
<feature type="compositionally biased region" description="Low complexity" evidence="1">
    <location>
        <begin position="2842"/>
        <end position="2867"/>
    </location>
</feature>
<feature type="region of interest" description="Disordered" evidence="1">
    <location>
        <begin position="1837"/>
        <end position="1892"/>
    </location>
</feature>
<dbReference type="Proteomes" id="UP000037069">
    <property type="component" value="Unassembled WGS sequence"/>
</dbReference>
<feature type="compositionally biased region" description="Low complexity" evidence="1">
    <location>
        <begin position="1167"/>
        <end position="1183"/>
    </location>
</feature>
<feature type="compositionally biased region" description="Basic and acidic residues" evidence="1">
    <location>
        <begin position="2571"/>
        <end position="2605"/>
    </location>
</feature>
<feature type="compositionally biased region" description="Low complexity" evidence="1">
    <location>
        <begin position="1233"/>
        <end position="1244"/>
    </location>
</feature>
<feature type="region of interest" description="Disordered" evidence="1">
    <location>
        <begin position="547"/>
        <end position="930"/>
    </location>
</feature>
<feature type="region of interest" description="Disordered" evidence="1">
    <location>
        <begin position="2239"/>
        <end position="2290"/>
    </location>
</feature>
<evidence type="ECO:0000256" key="1">
    <source>
        <dbReference type="SAM" id="MobiDB-lite"/>
    </source>
</evidence>
<organism evidence="2 3">
    <name type="scientific">Lucilia cuprina</name>
    <name type="common">Green bottle fly</name>
    <name type="synonym">Australian sheep blowfly</name>
    <dbReference type="NCBI Taxonomy" id="7375"/>
    <lineage>
        <taxon>Eukaryota</taxon>
        <taxon>Metazoa</taxon>
        <taxon>Ecdysozoa</taxon>
        <taxon>Arthropoda</taxon>
        <taxon>Hexapoda</taxon>
        <taxon>Insecta</taxon>
        <taxon>Pterygota</taxon>
        <taxon>Neoptera</taxon>
        <taxon>Endopterygota</taxon>
        <taxon>Diptera</taxon>
        <taxon>Brachycera</taxon>
        <taxon>Muscomorpha</taxon>
        <taxon>Oestroidea</taxon>
        <taxon>Calliphoridae</taxon>
        <taxon>Luciliinae</taxon>
        <taxon>Lucilia</taxon>
    </lineage>
</organism>
<feature type="compositionally biased region" description="Basic and acidic residues" evidence="1">
    <location>
        <begin position="547"/>
        <end position="589"/>
    </location>
</feature>
<gene>
    <name evidence="2" type="ORF">FF38_10256</name>
</gene>
<feature type="region of interest" description="Disordered" evidence="1">
    <location>
        <begin position="183"/>
        <end position="222"/>
    </location>
</feature>
<feature type="region of interest" description="Disordered" evidence="1">
    <location>
        <begin position="1119"/>
        <end position="1184"/>
    </location>
</feature>
<dbReference type="OMA" id="WMNVIEE"/>
<evidence type="ECO:0000313" key="2">
    <source>
        <dbReference type="EMBL" id="KNC21087.1"/>
    </source>
</evidence>
<proteinExistence type="predicted"/>
<feature type="region of interest" description="Disordered" evidence="1">
    <location>
        <begin position="2369"/>
        <end position="2429"/>
    </location>
</feature>
<feature type="compositionally biased region" description="Basic and acidic residues" evidence="1">
    <location>
        <begin position="1344"/>
        <end position="1362"/>
    </location>
</feature>
<feature type="compositionally biased region" description="Basic and acidic residues" evidence="1">
    <location>
        <begin position="818"/>
        <end position="835"/>
    </location>
</feature>
<feature type="compositionally biased region" description="Basic and acidic residues" evidence="1">
    <location>
        <begin position="1450"/>
        <end position="1474"/>
    </location>
</feature>
<feature type="compositionally biased region" description="Basic and acidic residues" evidence="1">
    <location>
        <begin position="1737"/>
        <end position="1755"/>
    </location>
</feature>
<dbReference type="STRING" id="7375.A0A0L0BM38"/>
<feature type="compositionally biased region" description="Basic and acidic residues" evidence="1">
    <location>
        <begin position="10"/>
        <end position="27"/>
    </location>
</feature>
<feature type="region of interest" description="Disordered" evidence="1">
    <location>
        <begin position="1735"/>
        <end position="1802"/>
    </location>
</feature>
<feature type="compositionally biased region" description="Low complexity" evidence="1">
    <location>
        <begin position="753"/>
        <end position="765"/>
    </location>
</feature>
<feature type="compositionally biased region" description="Basic and acidic residues" evidence="1">
    <location>
        <begin position="663"/>
        <end position="684"/>
    </location>
</feature>
<feature type="compositionally biased region" description="Basic and acidic residues" evidence="1">
    <location>
        <begin position="2394"/>
        <end position="2408"/>
    </location>
</feature>
<feature type="compositionally biased region" description="Basic and acidic residues" evidence="1">
    <location>
        <begin position="242"/>
        <end position="256"/>
    </location>
</feature>
<feature type="compositionally biased region" description="Basic and acidic residues" evidence="1">
    <location>
        <begin position="1048"/>
        <end position="1061"/>
    </location>
</feature>
<feature type="compositionally biased region" description="Low complexity" evidence="1">
    <location>
        <begin position="1385"/>
        <end position="1400"/>
    </location>
</feature>
<evidence type="ECO:0000313" key="3">
    <source>
        <dbReference type="Proteomes" id="UP000037069"/>
    </source>
</evidence>
<dbReference type="Pfam" id="PF07145">
    <property type="entry name" value="PAM2"/>
    <property type="match status" value="1"/>
</dbReference>